<organism evidence="14 15">
    <name type="scientific">Prochlorococcus marinus (strain MIT 9313)</name>
    <dbReference type="NCBI Taxonomy" id="74547"/>
    <lineage>
        <taxon>Bacteria</taxon>
        <taxon>Bacillati</taxon>
        <taxon>Cyanobacteriota</taxon>
        <taxon>Cyanophyceae</taxon>
        <taxon>Synechococcales</taxon>
        <taxon>Prochlorococcaceae</taxon>
        <taxon>Prochlorococcus</taxon>
    </lineage>
</organism>
<protein>
    <submittedName>
        <fullName evidence="14">Possible potassium channel, VIC family</fullName>
    </submittedName>
</protein>
<keyword evidence="5" id="KW-0631">Potassium channel</keyword>
<evidence type="ECO:0000256" key="1">
    <source>
        <dbReference type="ARBA" id="ARBA00004141"/>
    </source>
</evidence>
<feature type="transmembrane region" description="Helical" evidence="12">
    <location>
        <begin position="193"/>
        <end position="210"/>
    </location>
</feature>
<dbReference type="Pfam" id="PF00520">
    <property type="entry name" value="Ion_trans"/>
    <property type="match status" value="1"/>
</dbReference>
<evidence type="ECO:0000256" key="11">
    <source>
        <dbReference type="ARBA" id="ARBA00023303"/>
    </source>
</evidence>
<dbReference type="PRINTS" id="PR00169">
    <property type="entry name" value="KCHANNEL"/>
</dbReference>
<gene>
    <name evidence="14" type="ordered locus">PMT_0217</name>
</gene>
<proteinExistence type="predicted"/>
<keyword evidence="11 14" id="KW-0407">Ion channel</keyword>
<dbReference type="GO" id="GO:0008076">
    <property type="term" value="C:voltage-gated potassium channel complex"/>
    <property type="evidence" value="ECO:0007669"/>
    <property type="project" value="InterPro"/>
</dbReference>
<dbReference type="Proteomes" id="UP000001423">
    <property type="component" value="Chromosome"/>
</dbReference>
<evidence type="ECO:0000259" key="13">
    <source>
        <dbReference type="Pfam" id="PF00520"/>
    </source>
</evidence>
<evidence type="ECO:0000256" key="10">
    <source>
        <dbReference type="ARBA" id="ARBA00023136"/>
    </source>
</evidence>
<dbReference type="InterPro" id="IPR027359">
    <property type="entry name" value="Volt_channel_dom_sf"/>
</dbReference>
<evidence type="ECO:0000256" key="2">
    <source>
        <dbReference type="ARBA" id="ARBA00022448"/>
    </source>
</evidence>
<dbReference type="KEGG" id="pmt:PMT_0217"/>
<dbReference type="PANTHER" id="PTHR11537">
    <property type="entry name" value="VOLTAGE-GATED POTASSIUM CHANNEL"/>
    <property type="match status" value="1"/>
</dbReference>
<keyword evidence="15" id="KW-1185">Reference proteome</keyword>
<feature type="transmembrane region" description="Helical" evidence="12">
    <location>
        <begin position="98"/>
        <end position="119"/>
    </location>
</feature>
<evidence type="ECO:0000256" key="4">
    <source>
        <dbReference type="ARBA" id="ARBA00022692"/>
    </source>
</evidence>
<feature type="transmembrane region" description="Helical" evidence="12">
    <location>
        <begin position="161"/>
        <end position="181"/>
    </location>
</feature>
<feature type="transmembrane region" description="Helical" evidence="12">
    <location>
        <begin position="222"/>
        <end position="246"/>
    </location>
</feature>
<evidence type="ECO:0000256" key="7">
    <source>
        <dbReference type="ARBA" id="ARBA00022958"/>
    </source>
</evidence>
<dbReference type="GO" id="GO:0001508">
    <property type="term" value="P:action potential"/>
    <property type="evidence" value="ECO:0007669"/>
    <property type="project" value="TreeGrafter"/>
</dbReference>
<dbReference type="EMBL" id="BX548175">
    <property type="protein sequence ID" value="CAE20392.1"/>
    <property type="molecule type" value="Genomic_DNA"/>
</dbReference>
<sequence>MIVDAMRRIRQRLYRQVVDTGPKQRTSAFNRIIAAAIIISIFFSIVATEEAIQAKYGDHLIRLDWIIAILFCIEYCIRLWVSPLDGRYGKGIRGIVNYVLSPLAMIDVIAILPTFLGIISPELYTLRVFRLVRIGKIGRSRRFKEGLYYFNQAIKSKTQELQISATYTLMLVLLSSTFMYLTESKVQPELFGSIPRCIWWAIMTVTTVGYGDAIPVTGLGKVIASATALMGIGVIAIPVGILAAGFSESFRKKRIENEQTVQ</sequence>
<keyword evidence="2" id="KW-0813">Transport</keyword>
<name>Q7V8V6_PROMM</name>
<keyword evidence="4 12" id="KW-0812">Transmembrane</keyword>
<dbReference type="InterPro" id="IPR005821">
    <property type="entry name" value="Ion_trans_dom"/>
</dbReference>
<evidence type="ECO:0000256" key="9">
    <source>
        <dbReference type="ARBA" id="ARBA00023065"/>
    </source>
</evidence>
<keyword evidence="9" id="KW-0406">Ion transport</keyword>
<dbReference type="Gene3D" id="1.20.120.350">
    <property type="entry name" value="Voltage-gated potassium channels. Chain C"/>
    <property type="match status" value="1"/>
</dbReference>
<keyword evidence="8 12" id="KW-1133">Transmembrane helix</keyword>
<dbReference type="InterPro" id="IPR028325">
    <property type="entry name" value="VG_K_chnl"/>
</dbReference>
<reference evidence="14 15" key="1">
    <citation type="journal article" date="2003" name="Nature">
        <title>Genome divergence in two Prochlorococcus ecotypes reflects oceanic niche differentiation.</title>
        <authorList>
            <person name="Rocap G."/>
            <person name="Larimer F.W."/>
            <person name="Lamerdin J.E."/>
            <person name="Malfatti S."/>
            <person name="Chain P."/>
            <person name="Ahlgren N.A."/>
            <person name="Arellano A."/>
            <person name="Coleman M."/>
            <person name="Hauser L."/>
            <person name="Hess W.R."/>
            <person name="Johnson Z.I."/>
            <person name="Land M.L."/>
            <person name="Lindell D."/>
            <person name="Post A.F."/>
            <person name="Regala W."/>
            <person name="Shah M."/>
            <person name="Shaw S.L."/>
            <person name="Steglich C."/>
            <person name="Sullivan M.B."/>
            <person name="Ting C.S."/>
            <person name="Tolonen A."/>
            <person name="Webb E.A."/>
            <person name="Zinser E.R."/>
            <person name="Chisholm S.W."/>
        </authorList>
    </citation>
    <scope>NUCLEOTIDE SEQUENCE [LARGE SCALE GENOMIC DNA]</scope>
    <source>
        <strain evidence="15">MIT 9313</strain>
    </source>
</reference>
<dbReference type="SUPFAM" id="SSF81324">
    <property type="entry name" value="Voltage-gated potassium channels"/>
    <property type="match status" value="1"/>
</dbReference>
<dbReference type="PANTHER" id="PTHR11537:SF254">
    <property type="entry name" value="POTASSIUM VOLTAGE-GATED CHANNEL PROTEIN SHAB"/>
    <property type="match status" value="1"/>
</dbReference>
<keyword evidence="7" id="KW-0630">Potassium</keyword>
<dbReference type="GO" id="GO:0005249">
    <property type="term" value="F:voltage-gated potassium channel activity"/>
    <property type="evidence" value="ECO:0007669"/>
    <property type="project" value="InterPro"/>
</dbReference>
<evidence type="ECO:0000256" key="12">
    <source>
        <dbReference type="SAM" id="Phobius"/>
    </source>
</evidence>
<comment type="subcellular location">
    <subcellularLocation>
        <location evidence="1">Membrane</location>
        <topology evidence="1">Multi-pass membrane protein</topology>
    </subcellularLocation>
</comment>
<dbReference type="HOGENOM" id="CLU_011722_1_1_3"/>
<evidence type="ECO:0000256" key="5">
    <source>
        <dbReference type="ARBA" id="ARBA00022826"/>
    </source>
</evidence>
<dbReference type="Gene3D" id="1.10.287.70">
    <property type="match status" value="1"/>
</dbReference>
<dbReference type="eggNOG" id="COG0664">
    <property type="taxonomic scope" value="Bacteria"/>
</dbReference>
<feature type="transmembrane region" description="Helical" evidence="12">
    <location>
        <begin position="28"/>
        <end position="47"/>
    </location>
</feature>
<keyword evidence="10 12" id="KW-0472">Membrane</keyword>
<evidence type="ECO:0000313" key="14">
    <source>
        <dbReference type="EMBL" id="CAE20392.1"/>
    </source>
</evidence>
<feature type="domain" description="Ion transport" evidence="13">
    <location>
        <begin position="27"/>
        <end position="250"/>
    </location>
</feature>
<evidence type="ECO:0000256" key="8">
    <source>
        <dbReference type="ARBA" id="ARBA00022989"/>
    </source>
</evidence>
<feature type="transmembrane region" description="Helical" evidence="12">
    <location>
        <begin position="59"/>
        <end position="77"/>
    </location>
</feature>
<evidence type="ECO:0000313" key="15">
    <source>
        <dbReference type="Proteomes" id="UP000001423"/>
    </source>
</evidence>
<dbReference type="AlphaFoldDB" id="Q7V8V6"/>
<evidence type="ECO:0000256" key="6">
    <source>
        <dbReference type="ARBA" id="ARBA00022882"/>
    </source>
</evidence>
<evidence type="ECO:0000256" key="3">
    <source>
        <dbReference type="ARBA" id="ARBA00022538"/>
    </source>
</evidence>
<keyword evidence="3" id="KW-0633">Potassium transport</keyword>
<accession>Q7V8V6</accession>
<keyword evidence="6" id="KW-0851">Voltage-gated channel</keyword>
<dbReference type="RefSeq" id="WP_011129596.1">
    <property type="nucleotide sequence ID" value="NC_005071.1"/>
</dbReference>